<accession>A0A9D1RV44</accession>
<evidence type="ECO:0000256" key="6">
    <source>
        <dbReference type="ARBA" id="ARBA00014679"/>
    </source>
</evidence>
<proteinExistence type="inferred from homology"/>
<dbReference type="NCBIfam" id="NF000648">
    <property type="entry name" value="PRK00026.1"/>
    <property type="match status" value="1"/>
</dbReference>
<dbReference type="GO" id="GO:0005829">
    <property type="term" value="C:cytosol"/>
    <property type="evidence" value="ECO:0007669"/>
    <property type="project" value="TreeGrafter"/>
</dbReference>
<evidence type="ECO:0000256" key="11">
    <source>
        <dbReference type="ARBA" id="ARBA00022694"/>
    </source>
</evidence>
<dbReference type="EC" id="2.1.1.228" evidence="5 15"/>
<dbReference type="InterPro" id="IPR002649">
    <property type="entry name" value="tRNA_m1G_MeTrfase_TrmD"/>
</dbReference>
<evidence type="ECO:0000256" key="1">
    <source>
        <dbReference type="ARBA" id="ARBA00002634"/>
    </source>
</evidence>
<evidence type="ECO:0000256" key="2">
    <source>
        <dbReference type="ARBA" id="ARBA00004496"/>
    </source>
</evidence>
<dbReference type="GO" id="GO:0002939">
    <property type="term" value="P:tRNA N1-guanine methylation"/>
    <property type="evidence" value="ECO:0007669"/>
    <property type="project" value="TreeGrafter"/>
</dbReference>
<evidence type="ECO:0000256" key="8">
    <source>
        <dbReference type="ARBA" id="ARBA00022603"/>
    </source>
</evidence>
<keyword evidence="9 15" id="KW-0808">Transferase</keyword>
<dbReference type="GO" id="GO:0052906">
    <property type="term" value="F:tRNA (guanine(37)-N1)-methyltransferase activity"/>
    <property type="evidence" value="ECO:0007669"/>
    <property type="project" value="UniProtKB-UniRule"/>
</dbReference>
<evidence type="ECO:0000259" key="18">
    <source>
        <dbReference type="Pfam" id="PF01746"/>
    </source>
</evidence>
<sequence length="257" mass="29557">MYQIDIMTLFDETVGDMMNESILGRAQERDIIRIRAHQIRDYTLNKQKQVDNYPYGGGRGAVMQADPLYQCWKHITDTYGPGHTIYLSPAGVTFTEVHAKRLLNDYDHLILVCGHYEGIDERFIEECVDEEISIGDFVLTGGELPAMVVADAVARLVPGVLSDPECFEEESHWNSLLEYPQYSRPEEWHGRKVPPILLSGHHANIAKWRRKQAIRRTRARRPDLYAKLDLSSKADQKLLREIQQEDFSENGDSLQNQ</sequence>
<dbReference type="Gene3D" id="1.10.1270.20">
    <property type="entry name" value="tRNA(m1g37)methyltransferase, domain 2"/>
    <property type="match status" value="1"/>
</dbReference>
<evidence type="ECO:0000256" key="16">
    <source>
        <dbReference type="PIRSR" id="PIRSR000386-1"/>
    </source>
</evidence>
<feature type="binding site" evidence="15 16">
    <location>
        <position position="114"/>
    </location>
    <ligand>
        <name>S-adenosyl-L-methionine</name>
        <dbReference type="ChEBI" id="CHEBI:59789"/>
    </ligand>
</feature>
<evidence type="ECO:0000256" key="14">
    <source>
        <dbReference type="ARBA" id="ARBA00047783"/>
    </source>
</evidence>
<evidence type="ECO:0000313" key="20">
    <source>
        <dbReference type="Proteomes" id="UP000824192"/>
    </source>
</evidence>
<feature type="domain" description="tRNA methyltransferase TRMD/TRM10-type" evidence="18">
    <location>
        <begin position="3"/>
        <end position="226"/>
    </location>
</feature>
<dbReference type="Gene3D" id="3.40.1280.10">
    <property type="match status" value="1"/>
</dbReference>
<dbReference type="InterPro" id="IPR029028">
    <property type="entry name" value="Alpha/beta_knot_MTases"/>
</dbReference>
<comment type="catalytic activity">
    <reaction evidence="14 15 17">
        <text>guanosine(37) in tRNA + S-adenosyl-L-methionine = N(1)-methylguanosine(37) in tRNA + S-adenosyl-L-homocysteine + H(+)</text>
        <dbReference type="Rhea" id="RHEA:36899"/>
        <dbReference type="Rhea" id="RHEA-COMP:10145"/>
        <dbReference type="Rhea" id="RHEA-COMP:10147"/>
        <dbReference type="ChEBI" id="CHEBI:15378"/>
        <dbReference type="ChEBI" id="CHEBI:57856"/>
        <dbReference type="ChEBI" id="CHEBI:59789"/>
        <dbReference type="ChEBI" id="CHEBI:73542"/>
        <dbReference type="ChEBI" id="CHEBI:74269"/>
        <dbReference type="EC" id="2.1.1.228"/>
    </reaction>
</comment>
<dbReference type="PIRSF" id="PIRSF000386">
    <property type="entry name" value="tRNA_mtase"/>
    <property type="match status" value="1"/>
</dbReference>
<dbReference type="InterPro" id="IPR023148">
    <property type="entry name" value="tRNA_m1G_MeTrfase_C_sf"/>
</dbReference>
<evidence type="ECO:0000256" key="7">
    <source>
        <dbReference type="ARBA" id="ARBA00022490"/>
    </source>
</evidence>
<dbReference type="PANTHER" id="PTHR46417">
    <property type="entry name" value="TRNA (GUANINE-N(1)-)-METHYLTRANSFERASE"/>
    <property type="match status" value="1"/>
</dbReference>
<keyword evidence="11 15" id="KW-0819">tRNA processing</keyword>
<dbReference type="NCBIfam" id="TIGR00088">
    <property type="entry name" value="trmD"/>
    <property type="match status" value="1"/>
</dbReference>
<dbReference type="FunFam" id="1.10.1270.20:FF:000001">
    <property type="entry name" value="tRNA (guanine-N(1)-)-methyltransferase"/>
    <property type="match status" value="1"/>
</dbReference>
<dbReference type="AlphaFoldDB" id="A0A9D1RV44"/>
<keyword evidence="8 15" id="KW-0489">Methyltransferase</keyword>
<dbReference type="EMBL" id="DXGA01000215">
    <property type="protein sequence ID" value="HIW94833.1"/>
    <property type="molecule type" value="Genomic_DNA"/>
</dbReference>
<dbReference type="Pfam" id="PF01746">
    <property type="entry name" value="tRNA_m1G_MT"/>
    <property type="match status" value="1"/>
</dbReference>
<organism evidence="19 20">
    <name type="scientific">Candidatus Flavonifractor merdipullorum</name>
    <dbReference type="NCBI Taxonomy" id="2838590"/>
    <lineage>
        <taxon>Bacteria</taxon>
        <taxon>Bacillati</taxon>
        <taxon>Bacillota</taxon>
        <taxon>Clostridia</taxon>
        <taxon>Eubacteriales</taxon>
        <taxon>Oscillospiraceae</taxon>
        <taxon>Flavonifractor</taxon>
    </lineage>
</organism>
<evidence type="ECO:0000256" key="13">
    <source>
        <dbReference type="ARBA" id="ARBA00033392"/>
    </source>
</evidence>
<gene>
    <name evidence="15 19" type="primary">trmD</name>
    <name evidence="19" type="ORF">H9868_09905</name>
</gene>
<dbReference type="Proteomes" id="UP000824192">
    <property type="component" value="Unassembled WGS sequence"/>
</dbReference>
<reference evidence="19" key="2">
    <citation type="submission" date="2021-04" db="EMBL/GenBank/DDBJ databases">
        <authorList>
            <person name="Gilroy R."/>
        </authorList>
    </citation>
    <scope>NUCLEOTIDE SEQUENCE</scope>
    <source>
        <strain evidence="19">ChiGjej6B6-1540</strain>
    </source>
</reference>
<keyword evidence="7 15" id="KW-0963">Cytoplasm</keyword>
<evidence type="ECO:0000256" key="5">
    <source>
        <dbReference type="ARBA" id="ARBA00012807"/>
    </source>
</evidence>
<evidence type="ECO:0000256" key="9">
    <source>
        <dbReference type="ARBA" id="ARBA00022679"/>
    </source>
</evidence>
<dbReference type="InterPro" id="IPR016009">
    <property type="entry name" value="tRNA_MeTrfase_TRMD/TRM10"/>
</dbReference>
<feature type="binding site" evidence="15 16">
    <location>
        <begin position="134"/>
        <end position="139"/>
    </location>
    <ligand>
        <name>S-adenosyl-L-methionine</name>
        <dbReference type="ChEBI" id="CHEBI:59789"/>
    </ligand>
</feature>
<reference evidence="19" key="1">
    <citation type="journal article" date="2021" name="PeerJ">
        <title>Extensive microbial diversity within the chicken gut microbiome revealed by metagenomics and culture.</title>
        <authorList>
            <person name="Gilroy R."/>
            <person name="Ravi A."/>
            <person name="Getino M."/>
            <person name="Pursley I."/>
            <person name="Horton D.L."/>
            <person name="Alikhan N.F."/>
            <person name="Baker D."/>
            <person name="Gharbi K."/>
            <person name="Hall N."/>
            <person name="Watson M."/>
            <person name="Adriaenssens E.M."/>
            <person name="Foster-Nyarko E."/>
            <person name="Jarju S."/>
            <person name="Secka A."/>
            <person name="Antonio M."/>
            <person name="Oren A."/>
            <person name="Chaudhuri R.R."/>
            <person name="La Ragione R."/>
            <person name="Hildebrand F."/>
            <person name="Pallen M.J."/>
        </authorList>
    </citation>
    <scope>NUCLEOTIDE SEQUENCE</scope>
    <source>
        <strain evidence="19">ChiGjej6B6-1540</strain>
    </source>
</reference>
<evidence type="ECO:0000256" key="12">
    <source>
        <dbReference type="ARBA" id="ARBA00029736"/>
    </source>
</evidence>
<evidence type="ECO:0000256" key="15">
    <source>
        <dbReference type="HAMAP-Rule" id="MF_00605"/>
    </source>
</evidence>
<comment type="subunit">
    <text evidence="4 15 17">Homodimer.</text>
</comment>
<dbReference type="FunFam" id="3.40.1280.10:FF:000001">
    <property type="entry name" value="tRNA (guanine-N(1)-)-methyltransferase"/>
    <property type="match status" value="1"/>
</dbReference>
<protein>
    <recommendedName>
        <fullName evidence="6 15">tRNA (guanine-N(1)-)-methyltransferase</fullName>
        <ecNumber evidence="5 15">2.1.1.228</ecNumber>
    </recommendedName>
    <alternativeName>
        <fullName evidence="12 15">M1G-methyltransferase</fullName>
    </alternativeName>
    <alternativeName>
        <fullName evidence="13 15">tRNA [GM37] methyltransferase</fullName>
    </alternativeName>
</protein>
<dbReference type="HAMAP" id="MF_00605">
    <property type="entry name" value="TrmD"/>
    <property type="match status" value="1"/>
</dbReference>
<comment type="subcellular location">
    <subcellularLocation>
        <location evidence="2 15 17">Cytoplasm</location>
    </subcellularLocation>
</comment>
<keyword evidence="10 15" id="KW-0949">S-adenosyl-L-methionine</keyword>
<comment type="function">
    <text evidence="1 15 17">Specifically methylates guanosine-37 in various tRNAs.</text>
</comment>
<evidence type="ECO:0000256" key="17">
    <source>
        <dbReference type="RuleBase" id="RU003464"/>
    </source>
</evidence>
<evidence type="ECO:0000313" key="19">
    <source>
        <dbReference type="EMBL" id="HIW94833.1"/>
    </source>
</evidence>
<name>A0A9D1RV44_9FIRM</name>
<dbReference type="InterPro" id="IPR029026">
    <property type="entry name" value="tRNA_m1G_MTases_N"/>
</dbReference>
<dbReference type="PANTHER" id="PTHR46417:SF1">
    <property type="entry name" value="TRNA (GUANINE-N(1)-)-METHYLTRANSFERASE"/>
    <property type="match status" value="1"/>
</dbReference>
<comment type="similarity">
    <text evidence="3 15 17">Belongs to the RNA methyltransferase TrmD family.</text>
</comment>
<evidence type="ECO:0000256" key="3">
    <source>
        <dbReference type="ARBA" id="ARBA00007630"/>
    </source>
</evidence>
<comment type="caution">
    <text evidence="19">The sequence shown here is derived from an EMBL/GenBank/DDBJ whole genome shotgun (WGS) entry which is preliminary data.</text>
</comment>
<dbReference type="SUPFAM" id="SSF75217">
    <property type="entry name" value="alpha/beta knot"/>
    <property type="match status" value="1"/>
</dbReference>
<evidence type="ECO:0000256" key="4">
    <source>
        <dbReference type="ARBA" id="ARBA00011738"/>
    </source>
</evidence>
<dbReference type="CDD" id="cd18080">
    <property type="entry name" value="TrmD-like"/>
    <property type="match status" value="1"/>
</dbReference>
<evidence type="ECO:0000256" key="10">
    <source>
        <dbReference type="ARBA" id="ARBA00022691"/>
    </source>
</evidence>